<proteinExistence type="predicted"/>
<accession>A0A2M4C7J2</accession>
<feature type="signal peptide" evidence="2">
    <location>
        <begin position="1"/>
        <end position="19"/>
    </location>
</feature>
<evidence type="ECO:0000256" key="1">
    <source>
        <dbReference type="SAM" id="MobiDB-lite"/>
    </source>
</evidence>
<dbReference type="AlphaFoldDB" id="A0A2M4C7J2"/>
<dbReference type="EMBL" id="GGFJ01012064">
    <property type="protein sequence ID" value="MBW61205.1"/>
    <property type="molecule type" value="Transcribed_RNA"/>
</dbReference>
<feature type="region of interest" description="Disordered" evidence="1">
    <location>
        <begin position="29"/>
        <end position="56"/>
    </location>
</feature>
<feature type="chain" id="PRO_5014656392" evidence="2">
    <location>
        <begin position="20"/>
        <end position="121"/>
    </location>
</feature>
<name>A0A2M4C7J2_9DIPT</name>
<organism evidence="3">
    <name type="scientific">Anopheles marajoara</name>
    <dbReference type="NCBI Taxonomy" id="58244"/>
    <lineage>
        <taxon>Eukaryota</taxon>
        <taxon>Metazoa</taxon>
        <taxon>Ecdysozoa</taxon>
        <taxon>Arthropoda</taxon>
        <taxon>Hexapoda</taxon>
        <taxon>Insecta</taxon>
        <taxon>Pterygota</taxon>
        <taxon>Neoptera</taxon>
        <taxon>Endopterygota</taxon>
        <taxon>Diptera</taxon>
        <taxon>Nematocera</taxon>
        <taxon>Culicoidea</taxon>
        <taxon>Culicidae</taxon>
        <taxon>Anophelinae</taxon>
        <taxon>Anopheles</taxon>
    </lineage>
</organism>
<evidence type="ECO:0000313" key="3">
    <source>
        <dbReference type="EMBL" id="MBW61205.1"/>
    </source>
</evidence>
<keyword evidence="2" id="KW-0732">Signal</keyword>
<protein>
    <submittedName>
        <fullName evidence="3">Putative secreted protein</fullName>
    </submittedName>
</protein>
<sequence length="121" mass="13683">MISLLHYIILLLHKPHTHTQIHKHTYSTPWSHRGTFQGRPKPYSAGQRDRPTDRPTAIENNLFMPKVCSFSNASTPAQGDEGTLFAEGSFYHPRGRCHFPLSLLLLCCRSSRSKVSGKVKP</sequence>
<evidence type="ECO:0000256" key="2">
    <source>
        <dbReference type="SAM" id="SignalP"/>
    </source>
</evidence>
<reference evidence="3" key="1">
    <citation type="submission" date="2018-01" db="EMBL/GenBank/DDBJ databases">
        <title>An insight into the sialome of Amazonian anophelines.</title>
        <authorList>
            <person name="Ribeiro J.M."/>
            <person name="Scarpassa V."/>
            <person name="Calvo E."/>
        </authorList>
    </citation>
    <scope>NUCLEOTIDE SEQUENCE</scope>
    <source>
        <tissue evidence="3">Salivary glands</tissue>
    </source>
</reference>